<evidence type="ECO:0000313" key="2">
    <source>
        <dbReference type="Proteomes" id="UP001604277"/>
    </source>
</evidence>
<sequence>MEREMGNYIKGLIPNSAQLRDMPAAFEQTEGGEAFKTKKSGNQEGTSHFQGQSSVFEKALVTNGPRRSIGSKDMIFRADKIDLKSLDIQLENHFSGAWSRNVEN</sequence>
<dbReference type="Proteomes" id="UP001604277">
    <property type="component" value="Unassembled WGS sequence"/>
</dbReference>
<comment type="caution">
    <text evidence="1">The sequence shown here is derived from an EMBL/GenBank/DDBJ whole genome shotgun (WGS) entry which is preliminary data.</text>
</comment>
<accession>A0ABD1NVZ5</accession>
<reference evidence="2" key="1">
    <citation type="submission" date="2024-07" db="EMBL/GenBank/DDBJ databases">
        <title>Two chromosome-level genome assemblies of Korean endemic species Abeliophyllum distichum and Forsythia ovata (Oleaceae).</title>
        <authorList>
            <person name="Jang H."/>
        </authorList>
    </citation>
    <scope>NUCLEOTIDE SEQUENCE [LARGE SCALE GENOMIC DNA]</scope>
</reference>
<dbReference type="EMBL" id="JBFOLJ010000097">
    <property type="protein sequence ID" value="KAL2455776.1"/>
    <property type="molecule type" value="Genomic_DNA"/>
</dbReference>
<gene>
    <name evidence="1" type="ORF">Fot_57302</name>
</gene>
<dbReference type="AlphaFoldDB" id="A0ABD1NVZ5"/>
<protein>
    <submittedName>
        <fullName evidence="1">Serine/threonine-protein kinase HT1-like</fullName>
    </submittedName>
</protein>
<evidence type="ECO:0000313" key="1">
    <source>
        <dbReference type="EMBL" id="KAL2455776.1"/>
    </source>
</evidence>
<proteinExistence type="predicted"/>
<name>A0ABD1NVZ5_9LAMI</name>
<organism evidence="1 2">
    <name type="scientific">Forsythia ovata</name>
    <dbReference type="NCBI Taxonomy" id="205694"/>
    <lineage>
        <taxon>Eukaryota</taxon>
        <taxon>Viridiplantae</taxon>
        <taxon>Streptophyta</taxon>
        <taxon>Embryophyta</taxon>
        <taxon>Tracheophyta</taxon>
        <taxon>Spermatophyta</taxon>
        <taxon>Magnoliopsida</taxon>
        <taxon>eudicotyledons</taxon>
        <taxon>Gunneridae</taxon>
        <taxon>Pentapetalae</taxon>
        <taxon>asterids</taxon>
        <taxon>lamiids</taxon>
        <taxon>Lamiales</taxon>
        <taxon>Oleaceae</taxon>
        <taxon>Forsythieae</taxon>
        <taxon>Forsythia</taxon>
    </lineage>
</organism>
<keyword evidence="2" id="KW-1185">Reference proteome</keyword>